<dbReference type="Pfam" id="PF00702">
    <property type="entry name" value="Hydrolase"/>
    <property type="match status" value="1"/>
</dbReference>
<evidence type="ECO:0000256" key="2">
    <source>
        <dbReference type="ARBA" id="ARBA00022801"/>
    </source>
</evidence>
<reference evidence="4 5" key="1">
    <citation type="submission" date="2018-12" db="EMBL/GenBank/DDBJ databases">
        <authorList>
            <consortium name="Pathogen Informatics"/>
        </authorList>
    </citation>
    <scope>NUCLEOTIDE SEQUENCE [LARGE SCALE GENOMIC DNA]</scope>
    <source>
        <strain evidence="4 5">NCTC5906</strain>
    </source>
</reference>
<dbReference type="EMBL" id="LR134327">
    <property type="protein sequence ID" value="VEF40968.1"/>
    <property type="molecule type" value="Genomic_DNA"/>
</dbReference>
<accession>A0A448F6A1</accession>
<dbReference type="SFLD" id="SFLDG01129">
    <property type="entry name" value="C1.5:_HAD__Beta-PGM__Phosphata"/>
    <property type="match status" value="1"/>
</dbReference>
<dbReference type="Gene3D" id="3.40.50.1000">
    <property type="entry name" value="HAD superfamily/HAD-like"/>
    <property type="match status" value="1"/>
</dbReference>
<evidence type="ECO:0000313" key="5">
    <source>
        <dbReference type="Proteomes" id="UP000272690"/>
    </source>
</evidence>
<dbReference type="EC" id="3.1.3.5" evidence="4"/>
<dbReference type="RefSeq" id="WP_005702920.1">
    <property type="nucleotide sequence ID" value="NZ_AEWB02000005.1"/>
</dbReference>
<dbReference type="InterPro" id="IPR006439">
    <property type="entry name" value="HAD-SF_hydro_IA"/>
</dbReference>
<evidence type="ECO:0000256" key="3">
    <source>
        <dbReference type="ARBA" id="ARBA00022842"/>
    </source>
</evidence>
<dbReference type="PANTHER" id="PTHR46470:SF4">
    <property type="entry name" value="5-AMINO-6-(5-PHOSPHO-D-RIBITYLAMINO)URACIL PHOSPHATASE YIGB"/>
    <property type="match status" value="1"/>
</dbReference>
<evidence type="ECO:0000313" key="4">
    <source>
        <dbReference type="EMBL" id="VEF40968.1"/>
    </source>
</evidence>
<organism evidence="4 5">
    <name type="scientific">Aggregatibacter aphrophilus ATCC 33389</name>
    <dbReference type="NCBI Taxonomy" id="985008"/>
    <lineage>
        <taxon>Bacteria</taxon>
        <taxon>Pseudomonadati</taxon>
        <taxon>Pseudomonadota</taxon>
        <taxon>Gammaproteobacteria</taxon>
        <taxon>Pasteurellales</taxon>
        <taxon>Pasteurellaceae</taxon>
        <taxon>Aggregatibacter</taxon>
    </lineage>
</organism>
<dbReference type="SUPFAM" id="SSF56784">
    <property type="entry name" value="HAD-like"/>
    <property type="match status" value="1"/>
</dbReference>
<dbReference type="InterPro" id="IPR036412">
    <property type="entry name" value="HAD-like_sf"/>
</dbReference>
<dbReference type="NCBIfam" id="NF008018">
    <property type="entry name" value="PRK10748.1"/>
    <property type="match status" value="1"/>
</dbReference>
<keyword evidence="2 4" id="KW-0378">Hydrolase</keyword>
<comment type="cofactor">
    <cofactor evidence="1">
        <name>Mg(2+)</name>
        <dbReference type="ChEBI" id="CHEBI:18420"/>
    </cofactor>
</comment>
<dbReference type="NCBIfam" id="TIGR01549">
    <property type="entry name" value="HAD-SF-IA-v1"/>
    <property type="match status" value="1"/>
</dbReference>
<keyword evidence="3" id="KW-0460">Magnesium</keyword>
<evidence type="ECO:0000256" key="1">
    <source>
        <dbReference type="ARBA" id="ARBA00001946"/>
    </source>
</evidence>
<dbReference type="OrthoDB" id="367448at2"/>
<dbReference type="PANTHER" id="PTHR46470">
    <property type="entry name" value="N-ACYLNEURAMINATE-9-PHOSPHATASE"/>
    <property type="match status" value="1"/>
</dbReference>
<protein>
    <submittedName>
        <fullName evidence="4">Pyrimidine 5'-nucleotidase YjjG</fullName>
        <ecNumber evidence="4">3.1.3.5</ecNumber>
    </submittedName>
</protein>
<dbReference type="AlphaFoldDB" id="A0A448F6A1"/>
<dbReference type="Proteomes" id="UP000272690">
    <property type="component" value="Chromosome"/>
</dbReference>
<dbReference type="InterPro" id="IPR051400">
    <property type="entry name" value="HAD-like_hydrolase"/>
</dbReference>
<proteinExistence type="predicted"/>
<sequence>MIFYRTLMPFQVMSFDLDDTLYDNTQVIANAEAEFIRFVQTHGGITDFDQESWCVWKQHTAKQDPLLQEDVTLWRTQSLQALLATRQKSAVEISDISSQAMKYFLHWRHQITVPTQSLEILKRLKQRYKLVAITNGNVDPTRIGLDHFDVILRGGEHGRAKPHTDLFSQTACYFNIPTHQILHVGDNLITDVQGAMQAGCQSVWLNSSEKSIYQFNEARILPTIEMADLVGLLALYA</sequence>
<gene>
    <name evidence="4" type="primary">yjjG</name>
    <name evidence="4" type="ORF">NCTC5906_00212</name>
</gene>
<dbReference type="SFLD" id="SFLDS00003">
    <property type="entry name" value="Haloacid_Dehalogenase"/>
    <property type="match status" value="1"/>
</dbReference>
<dbReference type="GO" id="GO:0009231">
    <property type="term" value="P:riboflavin biosynthetic process"/>
    <property type="evidence" value="ECO:0007669"/>
    <property type="project" value="TreeGrafter"/>
</dbReference>
<name>A0A448F6A1_AGGAP</name>
<dbReference type="InterPro" id="IPR023214">
    <property type="entry name" value="HAD_sf"/>
</dbReference>
<dbReference type="GO" id="GO:0008253">
    <property type="term" value="F:5'-nucleotidase activity"/>
    <property type="evidence" value="ECO:0007669"/>
    <property type="project" value="UniProtKB-EC"/>
</dbReference>
<dbReference type="Gene3D" id="1.20.120.1600">
    <property type="match status" value="1"/>
</dbReference>
<dbReference type="GeneID" id="49634648"/>